<reference evidence="2 3" key="1">
    <citation type="submission" date="2019-03" db="EMBL/GenBank/DDBJ databases">
        <title>Genomics of glacier-inhabiting Cryobacterium strains.</title>
        <authorList>
            <person name="Liu Q."/>
            <person name="Xin Y.-H."/>
        </authorList>
    </citation>
    <scope>NUCLEOTIDE SEQUENCE [LARGE SCALE GENOMIC DNA]</scope>
    <source>
        <strain evidence="2 3">Hz16</strain>
    </source>
</reference>
<feature type="transmembrane region" description="Helical" evidence="1">
    <location>
        <begin position="136"/>
        <end position="155"/>
    </location>
</feature>
<evidence type="ECO:0008006" key="4">
    <source>
        <dbReference type="Google" id="ProtNLM"/>
    </source>
</evidence>
<feature type="transmembrane region" description="Helical" evidence="1">
    <location>
        <begin position="102"/>
        <end position="124"/>
    </location>
</feature>
<sequence length="474" mass="51067">MAENWNRHKSFLFGSYELSGGKSSVKNYANKGTGGFRTLSSGLNRLRTAFRTQRFRSAIAIAITFLLPLGSFGVGGIATLNLGILISLACLPLWFRAATSYLGARVIQALMLASIVCGLLLLLQTSTTHEIIPQRAAALPVTMLFSALTLGVLLWARQAINLASLGVAYGAGALLDSVIRAGEWGENGWKYGYAWPCAVIALSLVIGRKREPLWTLLVVAALVAVSVGGGYRSLVAFAVVAVGLYLCTLWNKNGGDLKRGLRFGMSVLAIPALAFVSLSWLLLGGALGSIAQTRTQEQIAESGSILVGGRQEWAAAVALFRQSPLGFGPGVVPNPEDVAVGKRGLEAIGANEDSYHIDTYMFGGQFRLHGIVSDLWANFGLVGLALSLVLLVAIAWFLWYSGVNAYTTGLQTLLAVWVAWDIFFSPFDSNWRYLIFALSLLLLLRKNHPQQEDRRAAFEFGQKSGPELSPAQHS</sequence>
<feature type="transmembrane region" description="Helical" evidence="1">
    <location>
        <begin position="188"/>
        <end position="206"/>
    </location>
</feature>
<dbReference type="Proteomes" id="UP000297983">
    <property type="component" value="Unassembled WGS sequence"/>
</dbReference>
<keyword evidence="1" id="KW-0472">Membrane</keyword>
<evidence type="ECO:0000313" key="3">
    <source>
        <dbReference type="Proteomes" id="UP000297983"/>
    </source>
</evidence>
<dbReference type="AlphaFoldDB" id="A0A4R9AQ86"/>
<dbReference type="RefSeq" id="WP_134553186.1">
    <property type="nucleotide sequence ID" value="NZ_SOHL01000030.1"/>
</dbReference>
<accession>A0A4R9AQ86</accession>
<feature type="transmembrane region" description="Helical" evidence="1">
    <location>
        <begin position="263"/>
        <end position="283"/>
    </location>
</feature>
<comment type="caution">
    <text evidence="2">The sequence shown here is derived from an EMBL/GenBank/DDBJ whole genome shotgun (WGS) entry which is preliminary data.</text>
</comment>
<evidence type="ECO:0000313" key="2">
    <source>
        <dbReference type="EMBL" id="TFD66568.1"/>
    </source>
</evidence>
<feature type="transmembrane region" description="Helical" evidence="1">
    <location>
        <begin position="430"/>
        <end position="445"/>
    </location>
</feature>
<keyword evidence="3" id="KW-1185">Reference proteome</keyword>
<keyword evidence="1" id="KW-1133">Transmembrane helix</keyword>
<protein>
    <recommendedName>
        <fullName evidence="4">O-antigen ligase domain-containing protein</fullName>
    </recommendedName>
</protein>
<evidence type="ECO:0000256" key="1">
    <source>
        <dbReference type="SAM" id="Phobius"/>
    </source>
</evidence>
<gene>
    <name evidence="2" type="ORF">E3T50_15280</name>
</gene>
<organism evidence="2 3">
    <name type="scientific">Cryobacterium gelidum</name>
    <dbReference type="NCBI Taxonomy" id="1259164"/>
    <lineage>
        <taxon>Bacteria</taxon>
        <taxon>Bacillati</taxon>
        <taxon>Actinomycetota</taxon>
        <taxon>Actinomycetes</taxon>
        <taxon>Micrococcales</taxon>
        <taxon>Microbacteriaceae</taxon>
        <taxon>Cryobacterium</taxon>
    </lineage>
</organism>
<name>A0A4R9AQ86_9MICO</name>
<feature type="transmembrane region" description="Helical" evidence="1">
    <location>
        <begin position="213"/>
        <end position="228"/>
    </location>
</feature>
<feature type="transmembrane region" description="Helical" evidence="1">
    <location>
        <begin position="375"/>
        <end position="398"/>
    </location>
</feature>
<keyword evidence="1" id="KW-0812">Transmembrane</keyword>
<proteinExistence type="predicted"/>
<feature type="transmembrane region" description="Helical" evidence="1">
    <location>
        <begin position="55"/>
        <end position="72"/>
    </location>
</feature>
<dbReference type="EMBL" id="SOHL01000030">
    <property type="protein sequence ID" value="TFD66568.1"/>
    <property type="molecule type" value="Genomic_DNA"/>
</dbReference>